<accession>A0A142VBJ7</accession>
<protein>
    <submittedName>
        <fullName evidence="2">ParB-like nuclease domain-containing protein</fullName>
    </submittedName>
</protein>
<dbReference type="PATRIC" id="fig|61435.8.peg.1354"/>
<evidence type="ECO:0000313" key="6">
    <source>
        <dbReference type="Proteomes" id="UP000248786"/>
    </source>
</evidence>
<dbReference type="EMBL" id="CP011127">
    <property type="protein sequence ID" value="AMU87188.1"/>
    <property type="molecule type" value="Genomic_DNA"/>
</dbReference>
<dbReference type="Gene3D" id="3.90.1530.10">
    <property type="entry name" value="Conserved hypothetical protein from pyrococcus furiosus pfu- 392566-001, ParB domain"/>
    <property type="match status" value="1"/>
</dbReference>
<sequence>MEVTNLSLEMLREAAWNPNQLDEKMLGKLKQGITRYGLVENLVVRPQDGYFEVLSGNQRLKVLAELGIETVPCIVLELNDAEARLLTQALNHIHGVDDLGLRAQLLREVLSQIKQEEVLLILPETSGNLTSLASIGQEDISRQLQNWQQSRLTKLSHLKFQLTDNQKIVVEKAITCFLPSARENKSDNPTLRGQALYLLCQSYLRKECEYGK</sequence>
<feature type="domain" description="ParB-like N-terminal" evidence="1">
    <location>
        <begin position="4"/>
        <end position="92"/>
    </location>
</feature>
<dbReference type="SMART" id="SM00470">
    <property type="entry name" value="ParB"/>
    <property type="match status" value="1"/>
</dbReference>
<dbReference type="Proteomes" id="UP000248786">
    <property type="component" value="Unassembled WGS sequence"/>
</dbReference>
<evidence type="ECO:0000259" key="1">
    <source>
        <dbReference type="SMART" id="SM00470"/>
    </source>
</evidence>
<reference evidence="6 7" key="2">
    <citation type="submission" date="2018-05" db="EMBL/GenBank/DDBJ databases">
        <title>Draft genome sequences of Dehalococcoides mccartyi strains RC and KS.</title>
        <authorList>
            <person name="Higgins S.A."/>
            <person name="Padilla-Crespo E."/>
            <person name="Loeffler F.E."/>
        </authorList>
    </citation>
    <scope>NUCLEOTIDE SEQUENCE [LARGE SCALE GENOMIC DNA]</scope>
    <source>
        <strain evidence="4 6">KS</strain>
        <strain evidence="3 7">RC</strain>
    </source>
</reference>
<dbReference type="InterPro" id="IPR036086">
    <property type="entry name" value="ParB/Sulfiredoxin_sf"/>
</dbReference>
<evidence type="ECO:0000313" key="3">
    <source>
        <dbReference type="EMBL" id="RAL68929.1"/>
    </source>
</evidence>
<proteinExistence type="predicted"/>
<evidence type="ECO:0000313" key="2">
    <source>
        <dbReference type="EMBL" id="AMU87188.1"/>
    </source>
</evidence>
<dbReference type="GO" id="GO:0007059">
    <property type="term" value="P:chromosome segregation"/>
    <property type="evidence" value="ECO:0007669"/>
    <property type="project" value="TreeGrafter"/>
</dbReference>
<gene>
    <name evidence="4" type="ORF">C1G86_1439</name>
    <name evidence="3" type="ORF">C1G87_1403</name>
    <name evidence="2" type="ORF">Dm11a5_1362</name>
</gene>
<dbReference type="InterPro" id="IPR050336">
    <property type="entry name" value="Chromosome_partition/occlusion"/>
</dbReference>
<dbReference type="Proteomes" id="UP000076394">
    <property type="component" value="Chromosome"/>
</dbReference>
<evidence type="ECO:0000313" key="5">
    <source>
        <dbReference type="Proteomes" id="UP000076394"/>
    </source>
</evidence>
<dbReference type="AlphaFoldDB" id="A0A142VBJ7"/>
<dbReference type="EMBL" id="QGLC01000018">
    <property type="protein sequence ID" value="RAL68929.1"/>
    <property type="molecule type" value="Genomic_DNA"/>
</dbReference>
<dbReference type="Pfam" id="PF02195">
    <property type="entry name" value="ParB_N"/>
    <property type="match status" value="1"/>
</dbReference>
<dbReference type="InterPro" id="IPR003115">
    <property type="entry name" value="ParB_N"/>
</dbReference>
<dbReference type="GO" id="GO:0005694">
    <property type="term" value="C:chromosome"/>
    <property type="evidence" value="ECO:0007669"/>
    <property type="project" value="TreeGrafter"/>
</dbReference>
<dbReference type="PANTHER" id="PTHR33375">
    <property type="entry name" value="CHROMOSOME-PARTITIONING PROTEIN PARB-RELATED"/>
    <property type="match status" value="1"/>
</dbReference>
<name>A0A142VBJ7_9CHLR</name>
<dbReference type="OrthoDB" id="9771505at2"/>
<dbReference type="SUPFAM" id="SSF110849">
    <property type="entry name" value="ParB/Sulfiredoxin"/>
    <property type="match status" value="1"/>
</dbReference>
<organism evidence="2 5">
    <name type="scientific">Dehalococcoides mccartyi</name>
    <dbReference type="NCBI Taxonomy" id="61435"/>
    <lineage>
        <taxon>Bacteria</taxon>
        <taxon>Bacillati</taxon>
        <taxon>Chloroflexota</taxon>
        <taxon>Dehalococcoidia</taxon>
        <taxon>Dehalococcoidales</taxon>
        <taxon>Dehalococcoidaceae</taxon>
        <taxon>Dehalococcoides</taxon>
    </lineage>
</organism>
<dbReference type="RefSeq" id="WP_034376130.1">
    <property type="nucleotide sequence ID" value="NZ_CP011127.1"/>
</dbReference>
<evidence type="ECO:0000313" key="7">
    <source>
        <dbReference type="Proteomes" id="UP000249146"/>
    </source>
</evidence>
<dbReference type="Proteomes" id="UP000249146">
    <property type="component" value="Unassembled WGS sequence"/>
</dbReference>
<dbReference type="EMBL" id="QGLD01000016">
    <property type="protein sequence ID" value="RAL70114.1"/>
    <property type="molecule type" value="Genomic_DNA"/>
</dbReference>
<dbReference type="PANTHER" id="PTHR33375:SF1">
    <property type="entry name" value="CHROMOSOME-PARTITIONING PROTEIN PARB-RELATED"/>
    <property type="match status" value="1"/>
</dbReference>
<evidence type="ECO:0000313" key="4">
    <source>
        <dbReference type="EMBL" id="RAL70114.1"/>
    </source>
</evidence>
<reference evidence="2 5" key="1">
    <citation type="submission" date="2015-03" db="EMBL/GenBank/DDBJ databases">
        <title>Genomic characterization of Dehalococcoides mccartyi strain 11a5, an unusal plasmid-containing chloroethene dechlorinator.</title>
        <authorList>
            <person name="Zhao S."/>
            <person name="Ding C."/>
            <person name="He J."/>
        </authorList>
    </citation>
    <scope>NUCLEOTIDE SEQUENCE [LARGE SCALE GENOMIC DNA]</scope>
    <source>
        <strain evidence="2 5">11a5</strain>
    </source>
</reference>